<keyword evidence="8" id="KW-1185">Reference proteome</keyword>
<reference evidence="7 8" key="1">
    <citation type="submission" date="2022-05" db="EMBL/GenBank/DDBJ databases">
        <authorList>
            <consortium name="Genoscope - CEA"/>
            <person name="William W."/>
        </authorList>
    </citation>
    <scope>NUCLEOTIDE SEQUENCE [LARGE SCALE GENOMIC DNA]</scope>
</reference>
<dbReference type="Gene3D" id="3.30.1370.210">
    <property type="match status" value="1"/>
</dbReference>
<feature type="zinc finger region" description="C3H1-type" evidence="2">
    <location>
        <begin position="21"/>
        <end position="48"/>
    </location>
</feature>
<comment type="similarity">
    <text evidence="1">Belongs to the muscleblind family.</text>
</comment>
<comment type="caution">
    <text evidence="7">The sequence shown here is derived from an EMBL/GenBank/DDBJ whole genome shotgun (WGS) entry which is preliminary data.</text>
</comment>
<feature type="domain" description="C3H1-type" evidence="5">
    <location>
        <begin position="21"/>
        <end position="48"/>
    </location>
</feature>
<feature type="zinc finger region" description="C3H1-type" evidence="2">
    <location>
        <begin position="54"/>
        <end position="80"/>
    </location>
</feature>
<keyword evidence="2" id="KW-0479">Metal-binding</keyword>
<feature type="region of interest" description="Disordered" evidence="4">
    <location>
        <begin position="1"/>
        <end position="24"/>
    </location>
</feature>
<dbReference type="PROSITE" id="PS50103">
    <property type="entry name" value="ZF_C3H1"/>
    <property type="match status" value="3"/>
</dbReference>
<evidence type="ECO:0000259" key="5">
    <source>
        <dbReference type="PROSITE" id="PS50103"/>
    </source>
</evidence>
<dbReference type="GO" id="GO:0008270">
    <property type="term" value="F:zinc ion binding"/>
    <property type="evidence" value="ECO:0007669"/>
    <property type="project" value="UniProtKB-KW"/>
</dbReference>
<feature type="region of interest" description="Disordered" evidence="4">
    <location>
        <begin position="208"/>
        <end position="276"/>
    </location>
</feature>
<organism evidence="7 8">
    <name type="scientific">Pocillopora meandrina</name>
    <dbReference type="NCBI Taxonomy" id="46732"/>
    <lineage>
        <taxon>Eukaryota</taxon>
        <taxon>Metazoa</taxon>
        <taxon>Cnidaria</taxon>
        <taxon>Anthozoa</taxon>
        <taxon>Hexacorallia</taxon>
        <taxon>Scleractinia</taxon>
        <taxon>Astrocoeniina</taxon>
        <taxon>Pocilloporidae</taxon>
        <taxon>Pocillopora</taxon>
    </lineage>
</organism>
<feature type="zinc finger region" description="C3H1-type" evidence="2">
    <location>
        <begin position="112"/>
        <end position="139"/>
    </location>
</feature>
<feature type="region of interest" description="Disordered" evidence="4">
    <location>
        <begin position="815"/>
        <end position="873"/>
    </location>
</feature>
<dbReference type="SMART" id="SM01282">
    <property type="entry name" value="DBB"/>
    <property type="match status" value="1"/>
</dbReference>
<proteinExistence type="inferred from homology"/>
<feature type="compositionally biased region" description="Basic and acidic residues" evidence="4">
    <location>
        <begin position="912"/>
        <end position="925"/>
    </location>
</feature>
<feature type="compositionally biased region" description="Low complexity" evidence="4">
    <location>
        <begin position="209"/>
        <end position="230"/>
    </location>
</feature>
<name>A0AAU9W7B6_9CNID</name>
<dbReference type="PROSITE" id="PS51376">
    <property type="entry name" value="DBB"/>
    <property type="match status" value="1"/>
</dbReference>
<feature type="compositionally biased region" description="Pro residues" evidence="4">
    <location>
        <begin position="1023"/>
        <end position="1041"/>
    </location>
</feature>
<dbReference type="PANTHER" id="PTHR16267:SF11">
    <property type="entry name" value="STUMPS, ISOFORM E"/>
    <property type="match status" value="1"/>
</dbReference>
<dbReference type="InterPro" id="IPR052446">
    <property type="entry name" value="B-cell_PI3K-Signaling_Adptrs"/>
</dbReference>
<feature type="compositionally biased region" description="Polar residues" evidence="4">
    <location>
        <begin position="231"/>
        <end position="242"/>
    </location>
</feature>
<protein>
    <submittedName>
        <fullName evidence="7">Uncharacterized protein</fullName>
    </submittedName>
</protein>
<dbReference type="InterPro" id="IPR054429">
    <property type="entry name" value="Znf-CCCH_Muscleblind-like"/>
</dbReference>
<keyword evidence="2" id="KW-0862">Zinc</keyword>
<accession>A0AAU9W7B6</accession>
<feature type="coiled-coil region" evidence="3">
    <location>
        <begin position="173"/>
        <end position="207"/>
    </location>
</feature>
<feature type="domain" description="C3H1-type" evidence="5">
    <location>
        <begin position="54"/>
        <end position="80"/>
    </location>
</feature>
<evidence type="ECO:0000256" key="4">
    <source>
        <dbReference type="SAM" id="MobiDB-lite"/>
    </source>
</evidence>
<dbReference type="Gene3D" id="4.10.1000.10">
    <property type="entry name" value="Zinc finger, CCCH-type"/>
    <property type="match status" value="1"/>
</dbReference>
<dbReference type="Proteomes" id="UP001159428">
    <property type="component" value="Unassembled WGS sequence"/>
</dbReference>
<feature type="compositionally biased region" description="Low complexity" evidence="4">
    <location>
        <begin position="828"/>
        <end position="853"/>
    </location>
</feature>
<evidence type="ECO:0000313" key="7">
    <source>
        <dbReference type="EMBL" id="CAH3104583.1"/>
    </source>
</evidence>
<dbReference type="InterPro" id="IPR017893">
    <property type="entry name" value="DBB_domain"/>
</dbReference>
<keyword evidence="3" id="KW-0175">Coiled coil</keyword>
<evidence type="ECO:0000256" key="2">
    <source>
        <dbReference type="PROSITE-ProRule" id="PRU00723"/>
    </source>
</evidence>
<dbReference type="Pfam" id="PF00642">
    <property type="entry name" value="zf-CCCH"/>
    <property type="match status" value="1"/>
</dbReference>
<dbReference type="EMBL" id="CALNXJ010000009">
    <property type="protein sequence ID" value="CAH3104583.1"/>
    <property type="molecule type" value="Genomic_DNA"/>
</dbReference>
<feature type="region of interest" description="Disordered" evidence="4">
    <location>
        <begin position="886"/>
        <end position="1041"/>
    </location>
</feature>
<gene>
    <name evidence="7" type="ORF">PMEA_00034798</name>
</gene>
<evidence type="ECO:0000313" key="8">
    <source>
        <dbReference type="Proteomes" id="UP001159428"/>
    </source>
</evidence>
<feature type="compositionally biased region" description="Low complexity" evidence="4">
    <location>
        <begin position="264"/>
        <end position="276"/>
    </location>
</feature>
<feature type="domain" description="DBB" evidence="6">
    <location>
        <begin position="345"/>
        <end position="484"/>
    </location>
</feature>
<dbReference type="SMART" id="SM00356">
    <property type="entry name" value="ZnF_C3H1"/>
    <property type="match status" value="3"/>
</dbReference>
<feature type="compositionally biased region" description="Basic and acidic residues" evidence="4">
    <location>
        <begin position="970"/>
        <end position="983"/>
    </location>
</feature>
<dbReference type="GO" id="GO:0005102">
    <property type="term" value="F:signaling receptor binding"/>
    <property type="evidence" value="ECO:0007669"/>
    <property type="project" value="TreeGrafter"/>
</dbReference>
<feature type="compositionally biased region" description="Basic and acidic residues" evidence="4">
    <location>
        <begin position="857"/>
        <end position="866"/>
    </location>
</feature>
<sequence length="1041" mass="116269">MSQESENKNDTNNNTTGRSEEGSGNICRDYQRGVCSRGSKCKFNHPDGMGTEVTNSPMICRDFQNGKCSRSTCKYLHLSNNEEKIFLRTGQIPPRRDGPFPFRARGEQTRAGPNDPVCKDFLNNKCTRGQGCRYRHVFEEEGEFMGHGYNGHPSKRRRDSYEGHSYYYLMDENESLRRRISDLQRQVADLKATNEVLLEQNAKYRNQIGERSSYNGSGGSSSSRPGEYSSTYGSNQSYSTSYPPRETYSSKDAYSSYAPPKDPYSTTSQSGSSYSGSGNYTSNSAYGAGYTKFCSLKSQGISFLISAPGYSRSKTIDLAVVNKFPPGSERGKDRLHVYPLIVKAIIPPRVQNDVKEEIVIVFNKRLPSKLRSPFSVDFVGTAGAVQVSAKQLNSSTLILETPEYPVASVVTAYVYHGINRRLLGQHTFEFLSRSDTFYRLLYTELDPVKFMCESLSLSSTDVLSLDCALADTFTSNAPEGFNLLGIHKNTEAGESTAEHPTLLHFAAQFGLSRLIATLLHYPGAQEACAIKNYHGKWPYNIAEDHGFKQLADNLRTFRDQGDPNQIYADMGDEDGYYVKMQKDDGSYNYVPMGREGHGLYMYMKGRKYINLDKQEDEAGYYVKMRNSDGSYNYVPVKGEESHSGKLYEDVSEKGKYKVTQRYTESGENEEEDATYANYQAEVGADEELYEAMEGNPEGEETQDDFYMDMERERGEEDPSEFYTSMESVVEQPEVPPGYVTPKSNLPVHPDPGFYRSASMAAAIRAKEIEHEKKTQTLPPIRGKMSQEELLRRTLKQSGVYSSEAIEDMVSRMHVSSSYSAAPILRTDSTSSRSSISTISSTGSGSSSSSGISSGNEFIHHQEDPKDVCPLQEEEIHLTREELFQKCNIKPHKSKSHDDDTQTGGAPPPLPRPDYDKKEKITESSARRPHPRPRPGTTPVDKRDLEGLIKPGPPPPVKRRSSEPATSVLDLHSKYERAPARIPEEDPPPPPPAPRGPLPSPDDLRQPRAAPRRPVGSIALPGFPDTPPPQIQPRVPPRVPPK</sequence>
<feature type="domain" description="C3H1-type" evidence="5">
    <location>
        <begin position="112"/>
        <end position="139"/>
    </location>
</feature>
<evidence type="ECO:0000256" key="3">
    <source>
        <dbReference type="SAM" id="Coils"/>
    </source>
</evidence>
<dbReference type="Pfam" id="PF14545">
    <property type="entry name" value="DBB"/>
    <property type="match status" value="1"/>
</dbReference>
<keyword evidence="2" id="KW-0863">Zinc-finger</keyword>
<evidence type="ECO:0000256" key="1">
    <source>
        <dbReference type="ARBA" id="ARBA00038226"/>
    </source>
</evidence>
<dbReference type="InterPro" id="IPR000571">
    <property type="entry name" value="Znf_CCCH"/>
</dbReference>
<dbReference type="PANTHER" id="PTHR16267">
    <property type="entry name" value="BANK1/PIK3AP1 FAMILY MEMBER"/>
    <property type="match status" value="1"/>
</dbReference>
<feature type="compositionally biased region" description="Pro residues" evidence="4">
    <location>
        <begin position="987"/>
        <end position="999"/>
    </location>
</feature>
<evidence type="ECO:0000259" key="6">
    <source>
        <dbReference type="PROSITE" id="PS51376"/>
    </source>
</evidence>
<dbReference type="AlphaFoldDB" id="A0AAU9W7B6"/>
<dbReference type="Pfam" id="PF22628">
    <property type="entry name" value="zf-CCCH_10"/>
    <property type="match status" value="1"/>
</dbReference>